<evidence type="ECO:0000256" key="2">
    <source>
        <dbReference type="ARBA" id="ARBA00022472"/>
    </source>
</evidence>
<reference evidence="4" key="1">
    <citation type="submission" date="2023-03" db="EMBL/GenBank/DDBJ databases">
        <authorList>
            <person name="Julca I."/>
        </authorList>
    </citation>
    <scope>NUCLEOTIDE SEQUENCE</scope>
</reference>
<dbReference type="GO" id="GO:0003676">
    <property type="term" value="F:nucleic acid binding"/>
    <property type="evidence" value="ECO:0007669"/>
    <property type="project" value="InterPro"/>
</dbReference>
<keyword evidence="2" id="KW-0806">Transcription termination</keyword>
<dbReference type="AlphaFoldDB" id="A0AAV1DF61"/>
<proteinExistence type="inferred from homology"/>
<dbReference type="Proteomes" id="UP001161247">
    <property type="component" value="Chromosome 5"/>
</dbReference>
<evidence type="ECO:0000256" key="3">
    <source>
        <dbReference type="ARBA" id="ARBA00022946"/>
    </source>
</evidence>
<dbReference type="Gene3D" id="1.25.70.10">
    <property type="entry name" value="Transcription termination factor 3, mitochondrial"/>
    <property type="match status" value="1"/>
</dbReference>
<dbReference type="InterPro" id="IPR003690">
    <property type="entry name" value="MTERF"/>
</dbReference>
<evidence type="ECO:0000313" key="4">
    <source>
        <dbReference type="EMBL" id="CAI9106522.1"/>
    </source>
</evidence>
<keyword evidence="2" id="KW-0805">Transcription regulation</keyword>
<evidence type="ECO:0000313" key="5">
    <source>
        <dbReference type="Proteomes" id="UP001161247"/>
    </source>
</evidence>
<organism evidence="4 5">
    <name type="scientific">Oldenlandia corymbosa var. corymbosa</name>
    <dbReference type="NCBI Taxonomy" id="529605"/>
    <lineage>
        <taxon>Eukaryota</taxon>
        <taxon>Viridiplantae</taxon>
        <taxon>Streptophyta</taxon>
        <taxon>Embryophyta</taxon>
        <taxon>Tracheophyta</taxon>
        <taxon>Spermatophyta</taxon>
        <taxon>Magnoliopsida</taxon>
        <taxon>eudicotyledons</taxon>
        <taxon>Gunneridae</taxon>
        <taxon>Pentapetalae</taxon>
        <taxon>asterids</taxon>
        <taxon>lamiids</taxon>
        <taxon>Gentianales</taxon>
        <taxon>Rubiaceae</taxon>
        <taxon>Rubioideae</taxon>
        <taxon>Spermacoceae</taxon>
        <taxon>Hedyotis-Oldenlandia complex</taxon>
        <taxon>Oldenlandia</taxon>
    </lineage>
</organism>
<comment type="similarity">
    <text evidence="1">Belongs to the mTERF family.</text>
</comment>
<keyword evidence="3" id="KW-0809">Transit peptide</keyword>
<protein>
    <submittedName>
        <fullName evidence="4">OLC1v1005704C1</fullName>
    </submittedName>
</protein>
<keyword evidence="5" id="KW-1185">Reference proteome</keyword>
<evidence type="ECO:0000256" key="1">
    <source>
        <dbReference type="ARBA" id="ARBA00007692"/>
    </source>
</evidence>
<accession>A0AAV1DF61</accession>
<sequence length="149" mass="17323">MLPYRFQVVCSNAKSNIDEKFRVLRSFGLSDSQIFGMVSTHPYILAKLGPSIWRSVDYLMNELGYNLDFLASHPVFLSLSLEKRVKPRNEVLKILNEKKLNKRKAALYSVLIIPESKFLKNYILPFKDILPDVCETYMSKVEKQKFKSI</sequence>
<name>A0AAV1DF61_OLDCO</name>
<gene>
    <name evidence="4" type="ORF">OLC1_LOCUS15007</name>
</gene>
<dbReference type="Pfam" id="PF02536">
    <property type="entry name" value="mTERF"/>
    <property type="match status" value="1"/>
</dbReference>
<dbReference type="PANTHER" id="PTHR13068">
    <property type="entry name" value="CGI-12 PROTEIN-RELATED"/>
    <property type="match status" value="1"/>
</dbReference>
<keyword evidence="2" id="KW-0804">Transcription</keyword>
<dbReference type="GO" id="GO:0006353">
    <property type="term" value="P:DNA-templated transcription termination"/>
    <property type="evidence" value="ECO:0007669"/>
    <property type="project" value="UniProtKB-KW"/>
</dbReference>
<dbReference type="PANTHER" id="PTHR13068:SF231">
    <property type="entry name" value="TRANSCRIPTION TERMINATION FACTOR MTERF2, CHLOROPLASTIC-LIKE"/>
    <property type="match status" value="1"/>
</dbReference>
<dbReference type="InterPro" id="IPR038538">
    <property type="entry name" value="MTERF_sf"/>
</dbReference>
<dbReference type="EMBL" id="OX459122">
    <property type="protein sequence ID" value="CAI9106522.1"/>
    <property type="molecule type" value="Genomic_DNA"/>
</dbReference>